<dbReference type="EnsemblPlants" id="Zm00001eb153140_T001">
    <property type="protein sequence ID" value="Zm00001eb153140_P001"/>
    <property type="gene ID" value="Zm00001eb153140"/>
</dbReference>
<protein>
    <submittedName>
        <fullName evidence="2">Uncharacterized protein</fullName>
    </submittedName>
</protein>
<feature type="region of interest" description="Disordered" evidence="1">
    <location>
        <begin position="128"/>
        <end position="179"/>
    </location>
</feature>
<reference evidence="2" key="3">
    <citation type="submission" date="2021-05" db="UniProtKB">
        <authorList>
            <consortium name="EnsemblPlants"/>
        </authorList>
    </citation>
    <scope>IDENTIFICATION</scope>
    <source>
        <strain evidence="2">cv. B73</strain>
    </source>
</reference>
<accession>A0A804NDG3</accession>
<feature type="compositionally biased region" description="Low complexity" evidence="1">
    <location>
        <begin position="147"/>
        <end position="161"/>
    </location>
</feature>
<feature type="region of interest" description="Disordered" evidence="1">
    <location>
        <begin position="69"/>
        <end position="103"/>
    </location>
</feature>
<sequence>MRARLVAHWHWHRTTPPHPPPLGAYSINPATDAKERTPQAVYLAVHLVSSHGRVPGSRHAVAGRCPCPQPRLPPPGRLLPRPLPPAPHRSAATTTSRRRGRPPTTVLACAHPLDAADGAAPDEQGFVDAQLQGGGGRRRRWRRRSGGRAAARPGGEAVRGGAESGLVGVRGPRPHAQGP</sequence>
<feature type="compositionally biased region" description="Pro residues" evidence="1">
    <location>
        <begin position="69"/>
        <end position="87"/>
    </location>
</feature>
<dbReference type="Gramene" id="Zm00001eb153140_T001">
    <property type="protein sequence ID" value="Zm00001eb153140_P001"/>
    <property type="gene ID" value="Zm00001eb153140"/>
</dbReference>
<reference evidence="2" key="2">
    <citation type="submission" date="2019-07" db="EMBL/GenBank/DDBJ databases">
        <authorList>
            <person name="Seetharam A."/>
            <person name="Woodhouse M."/>
            <person name="Cannon E."/>
        </authorList>
    </citation>
    <scope>NUCLEOTIDE SEQUENCE [LARGE SCALE GENOMIC DNA]</scope>
    <source>
        <strain evidence="2">cv. B73</strain>
    </source>
</reference>
<dbReference type="AlphaFoldDB" id="A0A804NDG3"/>
<dbReference type="InParanoid" id="A0A804NDG3"/>
<dbReference type="Proteomes" id="UP000007305">
    <property type="component" value="Chromosome 3"/>
</dbReference>
<organism evidence="2 3">
    <name type="scientific">Zea mays</name>
    <name type="common">Maize</name>
    <dbReference type="NCBI Taxonomy" id="4577"/>
    <lineage>
        <taxon>Eukaryota</taxon>
        <taxon>Viridiplantae</taxon>
        <taxon>Streptophyta</taxon>
        <taxon>Embryophyta</taxon>
        <taxon>Tracheophyta</taxon>
        <taxon>Spermatophyta</taxon>
        <taxon>Magnoliopsida</taxon>
        <taxon>Liliopsida</taxon>
        <taxon>Poales</taxon>
        <taxon>Poaceae</taxon>
        <taxon>PACMAD clade</taxon>
        <taxon>Panicoideae</taxon>
        <taxon>Andropogonodae</taxon>
        <taxon>Andropogoneae</taxon>
        <taxon>Tripsacinae</taxon>
        <taxon>Zea</taxon>
    </lineage>
</organism>
<evidence type="ECO:0000313" key="3">
    <source>
        <dbReference type="Proteomes" id="UP000007305"/>
    </source>
</evidence>
<keyword evidence="3" id="KW-1185">Reference proteome</keyword>
<evidence type="ECO:0000313" key="2">
    <source>
        <dbReference type="EnsemblPlants" id="Zm00001eb153140_P001"/>
    </source>
</evidence>
<evidence type="ECO:0000256" key="1">
    <source>
        <dbReference type="SAM" id="MobiDB-lite"/>
    </source>
</evidence>
<name>A0A804NDG3_MAIZE</name>
<reference evidence="3" key="1">
    <citation type="submission" date="2015-12" db="EMBL/GenBank/DDBJ databases">
        <title>Update maize B73 reference genome by single molecule sequencing technologies.</title>
        <authorList>
            <consortium name="Maize Genome Sequencing Project"/>
            <person name="Ware D."/>
        </authorList>
    </citation>
    <scope>NUCLEOTIDE SEQUENCE [LARGE SCALE GENOMIC DNA]</scope>
    <source>
        <strain evidence="3">cv. B73</strain>
    </source>
</reference>
<feature type="compositionally biased region" description="Basic residues" evidence="1">
    <location>
        <begin position="136"/>
        <end position="146"/>
    </location>
</feature>
<proteinExistence type="predicted"/>